<organism evidence="1 2">
    <name type="scientific">Brachionus plicatilis</name>
    <name type="common">Marine rotifer</name>
    <name type="synonym">Brachionus muelleri</name>
    <dbReference type="NCBI Taxonomy" id="10195"/>
    <lineage>
        <taxon>Eukaryota</taxon>
        <taxon>Metazoa</taxon>
        <taxon>Spiralia</taxon>
        <taxon>Gnathifera</taxon>
        <taxon>Rotifera</taxon>
        <taxon>Eurotatoria</taxon>
        <taxon>Monogononta</taxon>
        <taxon>Pseudotrocha</taxon>
        <taxon>Ploima</taxon>
        <taxon>Brachionidae</taxon>
        <taxon>Brachionus</taxon>
    </lineage>
</organism>
<evidence type="ECO:0000313" key="1">
    <source>
        <dbReference type="EMBL" id="RNA23615.1"/>
    </source>
</evidence>
<dbReference type="AlphaFoldDB" id="A0A3M7RJW1"/>
<dbReference type="EMBL" id="REGN01003249">
    <property type="protein sequence ID" value="RNA23615.1"/>
    <property type="molecule type" value="Genomic_DNA"/>
</dbReference>
<dbReference type="Proteomes" id="UP000276133">
    <property type="component" value="Unassembled WGS sequence"/>
</dbReference>
<gene>
    <name evidence="1" type="ORF">BpHYR1_013896</name>
</gene>
<evidence type="ECO:0000313" key="2">
    <source>
        <dbReference type="Proteomes" id="UP000276133"/>
    </source>
</evidence>
<keyword evidence="2" id="KW-1185">Reference proteome</keyword>
<accession>A0A3M7RJW1</accession>
<proteinExistence type="predicted"/>
<comment type="caution">
    <text evidence="1">The sequence shown here is derived from an EMBL/GenBank/DDBJ whole genome shotgun (WGS) entry which is preliminary data.</text>
</comment>
<reference evidence="1 2" key="1">
    <citation type="journal article" date="2018" name="Sci. Rep.">
        <title>Genomic signatures of local adaptation to the degree of environmental predictability in rotifers.</title>
        <authorList>
            <person name="Franch-Gras L."/>
            <person name="Hahn C."/>
            <person name="Garcia-Roger E.M."/>
            <person name="Carmona M.J."/>
            <person name="Serra M."/>
            <person name="Gomez A."/>
        </authorList>
    </citation>
    <scope>NUCLEOTIDE SEQUENCE [LARGE SCALE GENOMIC DNA]</scope>
    <source>
        <strain evidence="1">HYR1</strain>
    </source>
</reference>
<protein>
    <submittedName>
        <fullName evidence="1">Uncharacterized protein</fullName>
    </submittedName>
</protein>
<name>A0A3M7RJW1_BRAPC</name>
<sequence>MKKTAILIIFFNSNDKLRKSNFGRKKSRYFDDLFKSISPSRGFKILNTEKEIYAKIARKF</sequence>